<dbReference type="InterPro" id="IPR024983">
    <property type="entry name" value="CHAT_dom"/>
</dbReference>
<dbReference type="EMBL" id="QJNU01000126">
    <property type="protein sequence ID" value="RYP06516.1"/>
    <property type="molecule type" value="Genomic_DNA"/>
</dbReference>
<sequence>MMLGNQYRMVENSVLSAAVSVMRQCFKKLLERGHYHRAQKLAWNVQLARKAGGGLDLLEELLRLPSTPELVRACVIRDLILAQASPEFEDLASLEKTARAIFDSHGHKTGSLDLDLHHASKNLRDSNGSETAWQEWLSFFDRLAELDNAGKGQKALADAFECTSAHVLLPGASPHSFDRHQSIRAYIDRLLQQEDEKLHWVSNTIVTMMAWMRQTAHTSKLLETGIAVYDELRSSDCEWVRGFVAQSLSYCNAQLKRSDDTVSWAMVCYSHWEHLDLVDKARARKSLLFARLSTDSLSSHEVAELERVTWHQIQEEAASELWSEAIEKAELVVTLFPKFNPDIDYQCWWVFLEQSSSNFPDSERAYKQANLKQMQGIRCIQDFGLRQDIVKENEAIQHLSEASKIYQAEGRYSESAASVELSAQAQYSIYLKLPTIQHLSAAIDQYASAQNYFWKIDQMAGVARCSLELLRGAYAGWTRGWIQMDEMLKVMGNAETANDRIRDDMSIQGGLSAVLEKQRLRQDDLLRLTYIIAIELCVVEKATDMLWEWIQRSKARSVSDMMGMGILIPQDLMQEIESEKRHGIAAVELYKEEQRQISQLQAKPPHVRLTLRAELWKLHEDMSNFESLRRLLSLRRGDSIQLEQLRELTTVMLENKPNSCAVYVDWFLRGDDFHMVILPHGQAPVLRPCSITRSEVVAWKAQFFDSPDGIRLCLKSDDTEDNPFRQLDRLVKPLQGLLPSDSLLVLSPTDVLHSIPLHALWLNDVPIIEDYPVVYCASVTTFVQSFGRAAGADESGPKPAQKALIAVYEPSQGIDFHRLEQAAIYGSVDQLQSLVGGSVCKGANANHEAFTKALESSSVVQFHGHCTTDSASVLDQSLVLGDGAFSARDLFGVQIKARLITLIACGSALQTISQGDEPLGMVTALLCAGAPSVVGTLWPVASGTGREFAEAFYGGIGDFLEGGLANLAVAVRDAVIGLKYEYEYRHPYHWAGFVLHGSPYCKAGIWQG</sequence>
<reference evidence="2 3" key="1">
    <citation type="submission" date="2018-06" db="EMBL/GenBank/DDBJ databases">
        <title>Complete Genomes of Monosporascus.</title>
        <authorList>
            <person name="Robinson A.J."/>
            <person name="Natvig D.O."/>
        </authorList>
    </citation>
    <scope>NUCLEOTIDE SEQUENCE [LARGE SCALE GENOMIC DNA]</scope>
    <source>
        <strain evidence="2 3">CBS 110550</strain>
    </source>
</reference>
<comment type="caution">
    <text evidence="2">The sequence shown here is derived from an EMBL/GenBank/DDBJ whole genome shotgun (WGS) entry which is preliminary data.</text>
</comment>
<organism evidence="2 3">
    <name type="scientific">Monosporascus ibericus</name>
    <dbReference type="NCBI Taxonomy" id="155417"/>
    <lineage>
        <taxon>Eukaryota</taxon>
        <taxon>Fungi</taxon>
        <taxon>Dikarya</taxon>
        <taxon>Ascomycota</taxon>
        <taxon>Pezizomycotina</taxon>
        <taxon>Sordariomycetes</taxon>
        <taxon>Xylariomycetidae</taxon>
        <taxon>Xylariales</taxon>
        <taxon>Xylariales incertae sedis</taxon>
        <taxon>Monosporascus</taxon>
    </lineage>
</organism>
<feature type="domain" description="CHAT" evidence="1">
    <location>
        <begin position="729"/>
        <end position="998"/>
    </location>
</feature>
<evidence type="ECO:0000259" key="1">
    <source>
        <dbReference type="Pfam" id="PF12770"/>
    </source>
</evidence>
<proteinExistence type="predicted"/>
<dbReference type="OrthoDB" id="9991317at2759"/>
<protein>
    <recommendedName>
        <fullName evidence="1">CHAT domain-containing protein</fullName>
    </recommendedName>
</protein>
<evidence type="ECO:0000313" key="3">
    <source>
        <dbReference type="Proteomes" id="UP000293360"/>
    </source>
</evidence>
<dbReference type="Proteomes" id="UP000293360">
    <property type="component" value="Unassembled WGS sequence"/>
</dbReference>
<keyword evidence="3" id="KW-1185">Reference proteome</keyword>
<accession>A0A4Q4THV0</accession>
<gene>
    <name evidence="2" type="ORF">DL764_003110</name>
</gene>
<evidence type="ECO:0000313" key="2">
    <source>
        <dbReference type="EMBL" id="RYP06516.1"/>
    </source>
</evidence>
<dbReference type="AlphaFoldDB" id="A0A4Q4THV0"/>
<dbReference type="Pfam" id="PF12770">
    <property type="entry name" value="CHAT"/>
    <property type="match status" value="1"/>
</dbReference>
<name>A0A4Q4THV0_9PEZI</name>
<dbReference type="STRING" id="155417.A0A4Q4THV0"/>